<dbReference type="RefSeq" id="WP_317637094.1">
    <property type="nucleotide sequence ID" value="NZ_AP026803.1"/>
</dbReference>
<keyword evidence="3" id="KW-1185">Reference proteome</keyword>
<dbReference type="Pfam" id="PF03729">
    <property type="entry name" value="DUF308"/>
    <property type="match status" value="1"/>
</dbReference>
<evidence type="ECO:0000256" key="1">
    <source>
        <dbReference type="SAM" id="Phobius"/>
    </source>
</evidence>
<protein>
    <recommendedName>
        <fullName evidence="4">Immunity protein</fullName>
    </recommendedName>
</protein>
<keyword evidence="1" id="KW-1133">Transmembrane helix</keyword>
<keyword evidence="1" id="KW-0812">Transmembrane</keyword>
<reference evidence="2 3" key="1">
    <citation type="journal article" date="2023" name="Microbiol. Spectr.">
        <title>Symbiosis of Carpenter Bees with Uncharacterized Lactic Acid Bacteria Showing NAD Auxotrophy.</title>
        <authorList>
            <person name="Kawasaki S."/>
            <person name="Ozawa K."/>
            <person name="Mori T."/>
            <person name="Yamamoto A."/>
            <person name="Ito M."/>
            <person name="Ohkuma M."/>
            <person name="Sakamoto M."/>
            <person name="Matsutani M."/>
        </authorList>
    </citation>
    <scope>NUCLEOTIDE SEQUENCE [LARGE SCALE GENOMIC DNA]</scope>
    <source>
        <strain evidence="2 3">Kim32-2</strain>
    </source>
</reference>
<sequence length="58" mass="6485">MNLKINLVTAIIVLIVGLYDLAYGYNRRNHNRGSKPFMLLGTLFTIAGIGMLIAYWLG</sequence>
<dbReference type="InterPro" id="IPR005325">
    <property type="entry name" value="DUF308_memb"/>
</dbReference>
<accession>A0ABM8BHT3</accession>
<dbReference type="EMBL" id="AP026803">
    <property type="protein sequence ID" value="BDR60851.1"/>
    <property type="molecule type" value="Genomic_DNA"/>
</dbReference>
<keyword evidence="1" id="KW-0472">Membrane</keyword>
<evidence type="ECO:0000313" key="2">
    <source>
        <dbReference type="EMBL" id="BDR60851.1"/>
    </source>
</evidence>
<feature type="transmembrane region" description="Helical" evidence="1">
    <location>
        <begin position="6"/>
        <end position="25"/>
    </location>
</feature>
<organism evidence="2 3">
    <name type="scientific">Lactobacillus xylocopicola</name>
    <dbReference type="NCBI Taxonomy" id="2976676"/>
    <lineage>
        <taxon>Bacteria</taxon>
        <taxon>Bacillati</taxon>
        <taxon>Bacillota</taxon>
        <taxon>Bacilli</taxon>
        <taxon>Lactobacillales</taxon>
        <taxon>Lactobacillaceae</taxon>
        <taxon>Lactobacillus</taxon>
    </lineage>
</organism>
<gene>
    <name evidence="2" type="ORF">KIM322_11120</name>
</gene>
<dbReference type="Proteomes" id="UP001321741">
    <property type="component" value="Chromosome"/>
</dbReference>
<feature type="transmembrane region" description="Helical" evidence="1">
    <location>
        <begin position="37"/>
        <end position="57"/>
    </location>
</feature>
<name>A0ABM8BHT3_9LACO</name>
<evidence type="ECO:0008006" key="4">
    <source>
        <dbReference type="Google" id="ProtNLM"/>
    </source>
</evidence>
<evidence type="ECO:0000313" key="3">
    <source>
        <dbReference type="Proteomes" id="UP001321741"/>
    </source>
</evidence>
<proteinExistence type="predicted"/>